<dbReference type="AlphaFoldDB" id="A0A2S6ZLT7"/>
<reference evidence="1 2" key="1">
    <citation type="submission" date="2016-08" db="EMBL/GenBank/DDBJ databases">
        <title>Evolution of the type three secretion system and type three effector repertoires in Xanthomonas.</title>
        <authorList>
            <person name="Merda D."/>
            <person name="Briand M."/>
            <person name="Bosis E."/>
            <person name="Rousseau C."/>
            <person name="Portier P."/>
            <person name="Jacques M.-A."/>
            <person name="Fischer-Le Saux M."/>
        </authorList>
    </citation>
    <scope>NUCLEOTIDE SEQUENCE [LARGE SCALE GENOMIC DNA]</scope>
    <source>
        <strain evidence="1 2">CFBP 4691</strain>
    </source>
</reference>
<sequence length="130" mass="13222">MGIGAAAHAQGCCPSGGSGTPAGKVAATGLGESAPNAVDLSADPEWSVYEFEREGIRYVQINDLRGVVRAAAGAVGDRAWVMPMGTDVARVAIASDSQLGSVIYSSGDFEVRVIKGASGVSWVVTPRAAR</sequence>
<dbReference type="Proteomes" id="UP000239898">
    <property type="component" value="Unassembled WGS sequence"/>
</dbReference>
<keyword evidence="2" id="KW-1185">Reference proteome</keyword>
<organism evidence="1 2">
    <name type="scientific">Xanthomonas theicola</name>
    <dbReference type="NCBI Taxonomy" id="56464"/>
    <lineage>
        <taxon>Bacteria</taxon>
        <taxon>Pseudomonadati</taxon>
        <taxon>Pseudomonadota</taxon>
        <taxon>Gammaproteobacteria</taxon>
        <taxon>Lysobacterales</taxon>
        <taxon>Lysobacteraceae</taxon>
        <taxon>Xanthomonas</taxon>
    </lineage>
</organism>
<protein>
    <submittedName>
        <fullName evidence="1">Uncharacterized protein</fullName>
    </submittedName>
</protein>
<comment type="caution">
    <text evidence="1">The sequence shown here is derived from an EMBL/GenBank/DDBJ whole genome shotgun (WGS) entry which is preliminary data.</text>
</comment>
<proteinExistence type="predicted"/>
<evidence type="ECO:0000313" key="1">
    <source>
        <dbReference type="EMBL" id="PPT93242.1"/>
    </source>
</evidence>
<evidence type="ECO:0000313" key="2">
    <source>
        <dbReference type="Proteomes" id="UP000239898"/>
    </source>
</evidence>
<name>A0A2S6ZLT7_9XANT</name>
<accession>A0A2S6ZLT7</accession>
<dbReference type="EMBL" id="MIGX01000002">
    <property type="protein sequence ID" value="PPT93242.1"/>
    <property type="molecule type" value="Genomic_DNA"/>
</dbReference>
<gene>
    <name evidence="1" type="ORF">XthCFBP4691_01120</name>
</gene>